<evidence type="ECO:0008006" key="5">
    <source>
        <dbReference type="Google" id="ProtNLM"/>
    </source>
</evidence>
<dbReference type="Gene3D" id="3.90.220.20">
    <property type="entry name" value="DNA methylase specificity domains"/>
    <property type="match status" value="1"/>
</dbReference>
<evidence type="ECO:0000256" key="1">
    <source>
        <dbReference type="ARBA" id="ARBA00022747"/>
    </source>
</evidence>
<name>A0A6A7RRN0_9PROT</name>
<protein>
    <recommendedName>
        <fullName evidence="5">Type I restriction modification DNA specificity domain-containing protein</fullName>
    </recommendedName>
</protein>
<accession>A0A6A7RRN0</accession>
<dbReference type="PANTHER" id="PTHR30408:SF12">
    <property type="entry name" value="TYPE I RESTRICTION ENZYME MJAVIII SPECIFICITY SUBUNIT"/>
    <property type="match status" value="1"/>
</dbReference>
<keyword evidence="1" id="KW-0680">Restriction system</keyword>
<dbReference type="AlphaFoldDB" id="A0A6A7RRN0"/>
<sequence>MASQANQALITEQFAGDWGEDDGETAVSVMRSTNFTNDGQLDMSNVATRYFPQEKAAQFGLKMGDLLVERSGGGPEQPVGRIGFVDREMPGATVTNFVQVLRYDPDKVDATFLGWALFELQRTGIIERVQQQSTQMRNLNWRDYQRLLLPWSKISEQRRIAAALKLADDAIAKARIELDAARNLKRSLVTHLFERGMIADVPTKPCKIHRCYTAHIPAHWETLEHVFYALPKLLQKGRTV</sequence>
<dbReference type="SUPFAM" id="SSF116734">
    <property type="entry name" value="DNA methylase specificity domain"/>
    <property type="match status" value="1"/>
</dbReference>
<keyword evidence="2" id="KW-0238">DNA-binding</keyword>
<gene>
    <name evidence="3" type="ORF">CRU78_03145</name>
</gene>
<reference evidence="3 4" key="1">
    <citation type="submission" date="2017-09" db="EMBL/GenBank/DDBJ databases">
        <title>Metagenomic Analysis Reveals Denitrifying Candidatus Accumulibacter and Flanking Population as a Source of N2O.</title>
        <authorList>
            <person name="Gao H."/>
            <person name="Mao Y."/>
            <person name="Zhao X."/>
            <person name="Liu W.-T."/>
            <person name="Zhang T."/>
            <person name="Wells G."/>
        </authorList>
    </citation>
    <scope>NUCLEOTIDE SEQUENCE [LARGE SCALE GENOMIC DNA]</scope>
    <source>
        <strain evidence="3">CANDO_2_IC</strain>
    </source>
</reference>
<comment type="caution">
    <text evidence="3">The sequence shown here is derived from an EMBL/GenBank/DDBJ whole genome shotgun (WGS) entry which is preliminary data.</text>
</comment>
<evidence type="ECO:0000256" key="2">
    <source>
        <dbReference type="ARBA" id="ARBA00023125"/>
    </source>
</evidence>
<dbReference type="InterPro" id="IPR044946">
    <property type="entry name" value="Restrct_endonuc_typeI_TRD_sf"/>
</dbReference>
<dbReference type="PANTHER" id="PTHR30408">
    <property type="entry name" value="TYPE-1 RESTRICTION ENZYME ECOKI SPECIFICITY PROTEIN"/>
    <property type="match status" value="1"/>
</dbReference>
<evidence type="ECO:0000313" key="4">
    <source>
        <dbReference type="Proteomes" id="UP000342300"/>
    </source>
</evidence>
<proteinExistence type="predicted"/>
<dbReference type="GO" id="GO:0003677">
    <property type="term" value="F:DNA binding"/>
    <property type="evidence" value="ECO:0007669"/>
    <property type="project" value="UniProtKB-KW"/>
</dbReference>
<evidence type="ECO:0000313" key="3">
    <source>
        <dbReference type="EMBL" id="MQM29582.1"/>
    </source>
</evidence>
<organism evidence="3 4">
    <name type="scientific">Candidatus Accumulibacter phosphatis</name>
    <dbReference type="NCBI Taxonomy" id="327160"/>
    <lineage>
        <taxon>Bacteria</taxon>
        <taxon>Pseudomonadati</taxon>
        <taxon>Pseudomonadota</taxon>
        <taxon>Betaproteobacteria</taxon>
        <taxon>Candidatus Accumulibacter</taxon>
    </lineage>
</organism>
<dbReference type="Gene3D" id="1.10.287.1120">
    <property type="entry name" value="Bipartite methylase S protein"/>
    <property type="match status" value="1"/>
</dbReference>
<dbReference type="GO" id="GO:0009307">
    <property type="term" value="P:DNA restriction-modification system"/>
    <property type="evidence" value="ECO:0007669"/>
    <property type="project" value="UniProtKB-KW"/>
</dbReference>
<dbReference type="EMBL" id="PDHS01000068">
    <property type="protein sequence ID" value="MQM29582.1"/>
    <property type="molecule type" value="Genomic_DNA"/>
</dbReference>
<dbReference type="InterPro" id="IPR052021">
    <property type="entry name" value="Type-I_RS_S_subunit"/>
</dbReference>
<dbReference type="Proteomes" id="UP000342300">
    <property type="component" value="Unassembled WGS sequence"/>
</dbReference>